<reference evidence="3 4" key="1">
    <citation type="submission" date="2018-08" db="EMBL/GenBank/DDBJ databases">
        <title>Genomic Encyclopedia of Type Strains, Phase IV (KMG-IV): sequencing the most valuable type-strain genomes for metagenomic binning, comparative biology and taxonomic classification.</title>
        <authorList>
            <person name="Goeker M."/>
        </authorList>
    </citation>
    <scope>NUCLEOTIDE SEQUENCE [LARGE SCALE GENOMIC DNA]</scope>
    <source>
        <strain evidence="3 4">BW863</strain>
    </source>
</reference>
<dbReference type="Proteomes" id="UP000256900">
    <property type="component" value="Unassembled WGS sequence"/>
</dbReference>
<dbReference type="Pfam" id="PF00534">
    <property type="entry name" value="Glycos_transf_1"/>
    <property type="match status" value="1"/>
</dbReference>
<keyword evidence="4" id="KW-1185">Reference proteome</keyword>
<dbReference type="SUPFAM" id="SSF53756">
    <property type="entry name" value="UDP-Glycosyltransferase/glycogen phosphorylase"/>
    <property type="match status" value="1"/>
</dbReference>
<dbReference type="InterPro" id="IPR050194">
    <property type="entry name" value="Glycosyltransferase_grp1"/>
</dbReference>
<dbReference type="AlphaFoldDB" id="A0A3D9YTM6"/>
<sequence>MTQPASASRKLRILHVLRAPLGGLFRHVVDLTREQIERGHAVGLVTDSRTGGRRADETLDALTPSLELGLLRIPMQRPAHILDIPAALRVAAHANALNVDVVHGHGSKGGAYARLPAVLSRADKPVRAYTPHGGSFNYRSGPLIERTYMAIERLLVAGTDVYLFESGYIAQQFRRRVGPTTKLTRIVYNGLSPNEFVPVAPNADAADFLYVGELRAAKGIDTLIDAIALISQGPIKPRLVLVGSGPDDAKLIEHAVQRGIGEQVTFAGVMPAHEAFRLGRVLVVPSRAESLPYIVLEAAAAEVPLVATDVGGINEIFGPYRDRLIVPDDPQLLAATLKKTLTRPADQVRAESRALADFVKTKFKISDMADAVIAGYAEALAARRSRRSPANSSVVPSS</sequence>
<dbReference type="Pfam" id="PF13439">
    <property type="entry name" value="Glyco_transf_4"/>
    <property type="match status" value="1"/>
</dbReference>
<comment type="caution">
    <text evidence="3">The sequence shown here is derived from an EMBL/GenBank/DDBJ whole genome shotgun (WGS) entry which is preliminary data.</text>
</comment>
<dbReference type="InterPro" id="IPR028098">
    <property type="entry name" value="Glyco_trans_4-like_N"/>
</dbReference>
<keyword evidence="3" id="KW-0808">Transferase</keyword>
<evidence type="ECO:0000259" key="1">
    <source>
        <dbReference type="Pfam" id="PF00534"/>
    </source>
</evidence>
<dbReference type="PANTHER" id="PTHR45947">
    <property type="entry name" value="SULFOQUINOVOSYL TRANSFERASE SQD2"/>
    <property type="match status" value="1"/>
</dbReference>
<dbReference type="CDD" id="cd03801">
    <property type="entry name" value="GT4_PimA-like"/>
    <property type="match status" value="1"/>
</dbReference>
<evidence type="ECO:0000313" key="4">
    <source>
        <dbReference type="Proteomes" id="UP000256900"/>
    </source>
</evidence>
<dbReference type="PANTHER" id="PTHR45947:SF3">
    <property type="entry name" value="SULFOQUINOVOSYL TRANSFERASE SQD2"/>
    <property type="match status" value="1"/>
</dbReference>
<dbReference type="InterPro" id="IPR001296">
    <property type="entry name" value="Glyco_trans_1"/>
</dbReference>
<feature type="domain" description="Glycosyl transferase family 1" evidence="1">
    <location>
        <begin position="200"/>
        <end position="351"/>
    </location>
</feature>
<accession>A0A3D9YTM6</accession>
<evidence type="ECO:0000313" key="3">
    <source>
        <dbReference type="EMBL" id="REF85960.1"/>
    </source>
</evidence>
<dbReference type="GO" id="GO:0016757">
    <property type="term" value="F:glycosyltransferase activity"/>
    <property type="evidence" value="ECO:0007669"/>
    <property type="project" value="InterPro"/>
</dbReference>
<gene>
    <name evidence="3" type="ORF">DES32_2000</name>
</gene>
<dbReference type="EMBL" id="QUMO01000003">
    <property type="protein sequence ID" value="REF85960.1"/>
    <property type="molecule type" value="Genomic_DNA"/>
</dbReference>
<dbReference type="OrthoDB" id="9806708at2"/>
<organism evidence="3 4">
    <name type="scientific">Methylovirgula ligni</name>
    <dbReference type="NCBI Taxonomy" id="569860"/>
    <lineage>
        <taxon>Bacteria</taxon>
        <taxon>Pseudomonadati</taxon>
        <taxon>Pseudomonadota</taxon>
        <taxon>Alphaproteobacteria</taxon>
        <taxon>Hyphomicrobiales</taxon>
        <taxon>Beijerinckiaceae</taxon>
        <taxon>Methylovirgula</taxon>
    </lineage>
</organism>
<protein>
    <submittedName>
        <fullName evidence="3">Glycosyltransferase involved in cell wall biosynthesis</fullName>
    </submittedName>
</protein>
<dbReference type="Gene3D" id="3.40.50.2000">
    <property type="entry name" value="Glycogen Phosphorylase B"/>
    <property type="match status" value="2"/>
</dbReference>
<name>A0A3D9YTM6_9HYPH</name>
<evidence type="ECO:0000259" key="2">
    <source>
        <dbReference type="Pfam" id="PF13439"/>
    </source>
</evidence>
<proteinExistence type="predicted"/>
<feature type="domain" description="Glycosyltransferase subfamily 4-like N-terminal" evidence="2">
    <location>
        <begin position="22"/>
        <end position="193"/>
    </location>
</feature>